<feature type="transmembrane region" description="Helical" evidence="1">
    <location>
        <begin position="397"/>
        <end position="418"/>
    </location>
</feature>
<sequence length="424" mass="46005">MSAVFEPVASPRAGHWMLTDVCLAAALAFAFFVAHDALLGLNLMQSGLKHLVGVAMACACTLCVVGDGIVRGRGRPAIAGLRLAWLPLALLALLIIAGSLYARTQLDIQNTFLIVGLYTAIGFGFVLVLRGHNTLRIVGWVLALAAVFGVLVAAETLGARLANPHVRDTVIHEREFIVVPLLYPILFVWRAPRLLRAAAFVLILGGTVAALKNTPTLVLALTLLMIGWRLRSVIPSTNNSVKRALVLYLLFLALLALAVAYGLYVSQVRDVTPVGNVDFRQHQYRVAWQEFLASPLIGTLFTGSTGIYFDLWVDPVLGAGALPTHSDVLDFLRAGGLLAGALWALPLVWVWSRSIAVLWRAGRRDAWTRELDLLAWLLLASVGSVVVYTFNPLLAKTALATLVWVFFALLTAMSYFIAPARSRP</sequence>
<keyword evidence="3" id="KW-1185">Reference proteome</keyword>
<feature type="transmembrane region" description="Helical" evidence="1">
    <location>
        <begin position="137"/>
        <end position="154"/>
    </location>
</feature>
<keyword evidence="1" id="KW-1133">Transmembrane helix</keyword>
<comment type="caution">
    <text evidence="2">The sequence shown here is derived from an EMBL/GenBank/DDBJ whole genome shotgun (WGS) entry which is preliminary data.</text>
</comment>
<dbReference type="RefSeq" id="WP_200378241.1">
    <property type="nucleotide sequence ID" value="NZ_NRRU01000019.1"/>
</dbReference>
<dbReference type="Proteomes" id="UP001041814">
    <property type="component" value="Unassembled WGS sequence"/>
</dbReference>
<gene>
    <name evidence="2" type="ORF">CKO43_06805</name>
</gene>
<evidence type="ECO:0000256" key="1">
    <source>
        <dbReference type="SAM" id="Phobius"/>
    </source>
</evidence>
<feature type="transmembrane region" description="Helical" evidence="1">
    <location>
        <begin position="16"/>
        <end position="39"/>
    </location>
</feature>
<evidence type="ECO:0000313" key="3">
    <source>
        <dbReference type="Proteomes" id="UP001041814"/>
    </source>
</evidence>
<feature type="transmembrane region" description="Helical" evidence="1">
    <location>
        <begin position="175"/>
        <end position="191"/>
    </location>
</feature>
<organism evidence="2 3">
    <name type="scientific">Rubrivivax gelatinosus</name>
    <name type="common">Rhodocyclus gelatinosus</name>
    <name type="synonym">Rhodopseudomonas gelatinosa</name>
    <dbReference type="NCBI Taxonomy" id="28068"/>
    <lineage>
        <taxon>Bacteria</taxon>
        <taxon>Pseudomonadati</taxon>
        <taxon>Pseudomonadota</taxon>
        <taxon>Betaproteobacteria</taxon>
        <taxon>Burkholderiales</taxon>
        <taxon>Sphaerotilaceae</taxon>
        <taxon>Rubrivivax</taxon>
    </lineage>
</organism>
<keyword evidence="1" id="KW-0812">Transmembrane</keyword>
<feature type="transmembrane region" description="Helical" evidence="1">
    <location>
        <begin position="51"/>
        <end position="70"/>
    </location>
</feature>
<keyword evidence="1" id="KW-0472">Membrane</keyword>
<dbReference type="EMBL" id="NRRU01000019">
    <property type="protein sequence ID" value="MBK1712489.1"/>
    <property type="molecule type" value="Genomic_DNA"/>
</dbReference>
<feature type="transmembrane region" description="Helical" evidence="1">
    <location>
        <begin position="112"/>
        <end position="131"/>
    </location>
</feature>
<evidence type="ECO:0000313" key="2">
    <source>
        <dbReference type="EMBL" id="MBK1712489.1"/>
    </source>
</evidence>
<feature type="transmembrane region" description="Helical" evidence="1">
    <location>
        <begin position="82"/>
        <end position="100"/>
    </location>
</feature>
<proteinExistence type="predicted"/>
<reference evidence="2" key="1">
    <citation type="submission" date="2017-08" db="EMBL/GenBank/DDBJ databases">
        <authorList>
            <person name="Imhoff J.F."/>
            <person name="Rahn T."/>
            <person name="Kuenzel S."/>
            <person name="Neulinger S.C."/>
        </authorList>
    </citation>
    <scope>NUCLEOTIDE SEQUENCE</scope>
    <source>
        <strain evidence="2">IM 151</strain>
    </source>
</reference>
<accession>A0ABS1DT25</accession>
<evidence type="ECO:0008006" key="4">
    <source>
        <dbReference type="Google" id="ProtNLM"/>
    </source>
</evidence>
<feature type="transmembrane region" description="Helical" evidence="1">
    <location>
        <begin position="197"/>
        <end position="224"/>
    </location>
</feature>
<name>A0ABS1DT25_RUBGE</name>
<feature type="transmembrane region" description="Helical" evidence="1">
    <location>
        <begin position="331"/>
        <end position="352"/>
    </location>
</feature>
<protein>
    <recommendedName>
        <fullName evidence="4">O-antigen ligase-like membrane protein</fullName>
    </recommendedName>
</protein>
<reference evidence="2" key="2">
    <citation type="journal article" date="2020" name="Microorganisms">
        <title>Osmotic Adaptation and Compatible Solute Biosynthesis of Phototrophic Bacteria as Revealed from Genome Analyses.</title>
        <authorList>
            <person name="Imhoff J.F."/>
            <person name="Rahn T."/>
            <person name="Kunzel S."/>
            <person name="Keller A."/>
            <person name="Neulinger S.C."/>
        </authorList>
    </citation>
    <scope>NUCLEOTIDE SEQUENCE</scope>
    <source>
        <strain evidence="2">IM 151</strain>
    </source>
</reference>
<feature type="transmembrane region" description="Helical" evidence="1">
    <location>
        <begin position="373"/>
        <end position="391"/>
    </location>
</feature>
<feature type="transmembrane region" description="Helical" evidence="1">
    <location>
        <begin position="245"/>
        <end position="264"/>
    </location>
</feature>